<feature type="region of interest" description="Disordered" evidence="1">
    <location>
        <begin position="29"/>
        <end position="55"/>
    </location>
</feature>
<proteinExistence type="predicted"/>
<evidence type="ECO:0000256" key="1">
    <source>
        <dbReference type="SAM" id="MobiDB-lite"/>
    </source>
</evidence>
<evidence type="ECO:0000313" key="3">
    <source>
        <dbReference type="Proteomes" id="UP001595892"/>
    </source>
</evidence>
<reference evidence="3" key="1">
    <citation type="journal article" date="2019" name="Int. J. Syst. Evol. Microbiol.">
        <title>The Global Catalogue of Microorganisms (GCM) 10K type strain sequencing project: providing services to taxonomists for standard genome sequencing and annotation.</title>
        <authorList>
            <consortium name="The Broad Institute Genomics Platform"/>
            <consortium name="The Broad Institute Genome Sequencing Center for Infectious Disease"/>
            <person name="Wu L."/>
            <person name="Ma J."/>
        </authorList>
    </citation>
    <scope>NUCLEOTIDE SEQUENCE [LARGE SCALE GENOMIC DNA]</scope>
    <source>
        <strain evidence="3">CGMCC 1.13574</strain>
    </source>
</reference>
<protein>
    <submittedName>
        <fullName evidence="2">Host attachment family protein</fullName>
    </submittedName>
</protein>
<dbReference type="Proteomes" id="UP001595892">
    <property type="component" value="Unassembled WGS sequence"/>
</dbReference>
<dbReference type="RefSeq" id="WP_377003288.1">
    <property type="nucleotide sequence ID" value="NZ_JBHSGG010000007.1"/>
</dbReference>
<organism evidence="2 3">
    <name type="scientific">Coralloluteibacterium thermophilum</name>
    <dbReference type="NCBI Taxonomy" id="2707049"/>
    <lineage>
        <taxon>Bacteria</taxon>
        <taxon>Pseudomonadati</taxon>
        <taxon>Pseudomonadota</taxon>
        <taxon>Gammaproteobacteria</taxon>
        <taxon>Lysobacterales</taxon>
        <taxon>Lysobacteraceae</taxon>
        <taxon>Coralloluteibacterium</taxon>
    </lineage>
</organism>
<sequence>MGKIPAGTLVVVADGGQARVFRNVGDERSLTLKQEELRSPPPEGGQGPAGVMPPEVNVKEMGEATFAKQLAFDLNNGALNHRYAHLVLVADPQTLGQIRPLLHKETTDRLVCELAKTLTNAPLDDIERALTSA</sequence>
<name>A0ABV9NH54_9GAMM</name>
<accession>A0ABV9NH54</accession>
<gene>
    <name evidence="2" type="ORF">ACFO3Q_03670</name>
</gene>
<dbReference type="Pfam" id="PF18856">
    <property type="entry name" value="baeRF_family12"/>
    <property type="match status" value="1"/>
</dbReference>
<keyword evidence="3" id="KW-1185">Reference proteome</keyword>
<feature type="compositionally biased region" description="Basic and acidic residues" evidence="1">
    <location>
        <begin position="29"/>
        <end position="38"/>
    </location>
</feature>
<dbReference type="InterPro" id="IPR041374">
    <property type="entry name" value="BaeRF_family12"/>
</dbReference>
<dbReference type="EMBL" id="JBHSGG010000007">
    <property type="protein sequence ID" value="MFC4727266.1"/>
    <property type="molecule type" value="Genomic_DNA"/>
</dbReference>
<evidence type="ECO:0000313" key="2">
    <source>
        <dbReference type="EMBL" id="MFC4727266.1"/>
    </source>
</evidence>
<comment type="caution">
    <text evidence="2">The sequence shown here is derived from an EMBL/GenBank/DDBJ whole genome shotgun (WGS) entry which is preliminary data.</text>
</comment>